<dbReference type="Proteomes" id="UP000008066">
    <property type="component" value="Unassembled WGS sequence"/>
</dbReference>
<sequence length="108" mass="11966">MPIIVRILRHPPELLDRHTTAAYDTVHLAARVGIKRAILDRVIRAALQGDELPMRAAAAAQQEHEACGCHLVKNLKEWLTIVYDLVADGINMGLNRGVFGNSLRLGKH</sequence>
<name>G0SA21_CHATD</name>
<dbReference type="GeneID" id="18258110"/>
<proteinExistence type="predicted"/>
<gene>
    <name evidence="1" type="ORF">CTHT_0040720</name>
</gene>
<dbReference type="AlphaFoldDB" id="G0SA21"/>
<dbReference type="RefSeq" id="XP_006694478.1">
    <property type="nucleotide sequence ID" value="XM_006694415.1"/>
</dbReference>
<evidence type="ECO:0000313" key="2">
    <source>
        <dbReference type="Proteomes" id="UP000008066"/>
    </source>
</evidence>
<dbReference type="KEGG" id="cthr:CTHT_0040720"/>
<organism evidence="2">
    <name type="scientific">Chaetomium thermophilum (strain DSM 1495 / CBS 144.50 / IMI 039719)</name>
    <name type="common">Thermochaetoides thermophila</name>
    <dbReference type="NCBI Taxonomy" id="759272"/>
    <lineage>
        <taxon>Eukaryota</taxon>
        <taxon>Fungi</taxon>
        <taxon>Dikarya</taxon>
        <taxon>Ascomycota</taxon>
        <taxon>Pezizomycotina</taxon>
        <taxon>Sordariomycetes</taxon>
        <taxon>Sordariomycetidae</taxon>
        <taxon>Sordariales</taxon>
        <taxon>Chaetomiaceae</taxon>
        <taxon>Thermochaetoides</taxon>
    </lineage>
</organism>
<protein>
    <submittedName>
        <fullName evidence="1">Uncharacterized protein</fullName>
    </submittedName>
</protein>
<dbReference type="HOGENOM" id="CLU_2196653_0_0_1"/>
<keyword evidence="2" id="KW-1185">Reference proteome</keyword>
<dbReference type="EMBL" id="GL988043">
    <property type="protein sequence ID" value="EGS19593.1"/>
    <property type="molecule type" value="Genomic_DNA"/>
</dbReference>
<evidence type="ECO:0000313" key="1">
    <source>
        <dbReference type="EMBL" id="EGS19593.1"/>
    </source>
</evidence>
<reference evidence="1 2" key="1">
    <citation type="journal article" date="2011" name="Cell">
        <title>Insight into structure and assembly of the nuclear pore complex by utilizing the genome of a eukaryotic thermophile.</title>
        <authorList>
            <person name="Amlacher S."/>
            <person name="Sarges P."/>
            <person name="Flemming D."/>
            <person name="van Noort V."/>
            <person name="Kunze R."/>
            <person name="Devos D.P."/>
            <person name="Arumugam M."/>
            <person name="Bork P."/>
            <person name="Hurt E."/>
        </authorList>
    </citation>
    <scope>NUCLEOTIDE SEQUENCE [LARGE SCALE GENOMIC DNA]</scope>
    <source>
        <strain evidence="2">DSM 1495 / CBS 144.50 / IMI 039719</strain>
    </source>
</reference>
<accession>G0SA21</accession>